<dbReference type="AlphaFoldDB" id="X1E159"/>
<gene>
    <name evidence="1" type="ORF">S01H4_56050</name>
</gene>
<proteinExistence type="predicted"/>
<dbReference type="InterPro" id="IPR029063">
    <property type="entry name" value="SAM-dependent_MTases_sf"/>
</dbReference>
<feature type="non-terminal residue" evidence="1">
    <location>
        <position position="64"/>
    </location>
</feature>
<comment type="caution">
    <text evidence="1">The sequence shown here is derived from an EMBL/GenBank/DDBJ whole genome shotgun (WGS) entry which is preliminary data.</text>
</comment>
<dbReference type="Gene3D" id="3.40.50.150">
    <property type="entry name" value="Vaccinia Virus protein VP39"/>
    <property type="match status" value="1"/>
</dbReference>
<name>X1E159_9ZZZZ</name>
<dbReference type="EMBL" id="BART01032435">
    <property type="protein sequence ID" value="GAH10904.1"/>
    <property type="molecule type" value="Genomic_DNA"/>
</dbReference>
<evidence type="ECO:0008006" key="2">
    <source>
        <dbReference type="Google" id="ProtNLM"/>
    </source>
</evidence>
<accession>X1E159</accession>
<evidence type="ECO:0000313" key="1">
    <source>
        <dbReference type="EMBL" id="GAH10904.1"/>
    </source>
</evidence>
<organism evidence="1">
    <name type="scientific">marine sediment metagenome</name>
    <dbReference type="NCBI Taxonomy" id="412755"/>
    <lineage>
        <taxon>unclassified sequences</taxon>
        <taxon>metagenomes</taxon>
        <taxon>ecological metagenomes</taxon>
    </lineage>
</organism>
<protein>
    <recommendedName>
        <fullName evidence="2">Methyltransferase domain-containing protein</fullName>
    </recommendedName>
</protein>
<sequence length="64" mass="7568">MDYKEDIETSRKCSEYFNNYIISVCKQVNEIFSISNKRIVEIGCGDGQFLIELRKLFVYEGWGF</sequence>
<dbReference type="SUPFAM" id="SSF53335">
    <property type="entry name" value="S-adenosyl-L-methionine-dependent methyltransferases"/>
    <property type="match status" value="1"/>
</dbReference>
<reference evidence="1" key="1">
    <citation type="journal article" date="2014" name="Front. Microbiol.">
        <title>High frequency of phylogenetically diverse reductive dehalogenase-homologous genes in deep subseafloor sedimentary metagenomes.</title>
        <authorList>
            <person name="Kawai M."/>
            <person name="Futagami T."/>
            <person name="Toyoda A."/>
            <person name="Takaki Y."/>
            <person name="Nishi S."/>
            <person name="Hori S."/>
            <person name="Arai W."/>
            <person name="Tsubouchi T."/>
            <person name="Morono Y."/>
            <person name="Uchiyama I."/>
            <person name="Ito T."/>
            <person name="Fujiyama A."/>
            <person name="Inagaki F."/>
            <person name="Takami H."/>
        </authorList>
    </citation>
    <scope>NUCLEOTIDE SEQUENCE</scope>
    <source>
        <strain evidence="1">Expedition CK06-06</strain>
    </source>
</reference>